<evidence type="ECO:0000313" key="2">
    <source>
        <dbReference type="EMBL" id="PWW32409.1"/>
    </source>
</evidence>
<comment type="caution">
    <text evidence="2">The sequence shown here is derived from an EMBL/GenBank/DDBJ whole genome shotgun (WGS) entry which is preliminary data.</text>
</comment>
<keyword evidence="1 2" id="KW-0456">Lyase</keyword>
<dbReference type="InterPro" id="IPR008948">
    <property type="entry name" value="L-Aspartase-like"/>
</dbReference>
<dbReference type="EMBL" id="QGTW01000001">
    <property type="protein sequence ID" value="PWW32409.1"/>
    <property type="molecule type" value="Genomic_DNA"/>
</dbReference>
<accession>A0A2V3A694</accession>
<organism evidence="2 3">
    <name type="scientific">Cytobacillus oceanisediminis</name>
    <dbReference type="NCBI Taxonomy" id="665099"/>
    <lineage>
        <taxon>Bacteria</taxon>
        <taxon>Bacillati</taxon>
        <taxon>Bacillota</taxon>
        <taxon>Bacilli</taxon>
        <taxon>Bacillales</taxon>
        <taxon>Bacillaceae</taxon>
        <taxon>Cytobacillus</taxon>
    </lineage>
</organism>
<dbReference type="Pfam" id="PF00221">
    <property type="entry name" value="Lyase_aromatic"/>
    <property type="match status" value="1"/>
</dbReference>
<dbReference type="FunFam" id="1.10.275.10:FF:000005">
    <property type="entry name" value="Histidine ammonia-lyase"/>
    <property type="match status" value="1"/>
</dbReference>
<dbReference type="OrthoDB" id="9806955at2"/>
<gene>
    <name evidence="2" type="ORF">DFO73_101673</name>
</gene>
<dbReference type="Gene3D" id="1.20.200.10">
    <property type="entry name" value="Fumarase/aspartase (Central domain)"/>
    <property type="match status" value="1"/>
</dbReference>
<dbReference type="Gene3D" id="1.10.275.10">
    <property type="entry name" value="Fumarase/aspartase (N-terminal domain)"/>
    <property type="match status" value="1"/>
</dbReference>
<dbReference type="SUPFAM" id="SSF48557">
    <property type="entry name" value="L-aspartase-like"/>
    <property type="match status" value="1"/>
</dbReference>
<dbReference type="InterPro" id="IPR024083">
    <property type="entry name" value="Fumarase/histidase_N"/>
</dbReference>
<dbReference type="CDD" id="cd00332">
    <property type="entry name" value="PAL-HAL"/>
    <property type="match status" value="1"/>
</dbReference>
<dbReference type="PANTHER" id="PTHR10362">
    <property type="entry name" value="HISTIDINE AMMONIA-LYASE"/>
    <property type="match status" value="1"/>
</dbReference>
<dbReference type="GO" id="GO:0016841">
    <property type="term" value="F:ammonia-lyase activity"/>
    <property type="evidence" value="ECO:0007669"/>
    <property type="project" value="UniProtKB-ARBA"/>
</dbReference>
<proteinExistence type="predicted"/>
<protein>
    <submittedName>
        <fullName evidence="2">Histidine ammonia-lyase</fullName>
    </submittedName>
</protein>
<dbReference type="InterPro" id="IPR001106">
    <property type="entry name" value="Aromatic_Lyase"/>
</dbReference>
<evidence type="ECO:0000313" key="3">
    <source>
        <dbReference type="Proteomes" id="UP000247150"/>
    </source>
</evidence>
<dbReference type="AlphaFoldDB" id="A0A2V3A694"/>
<dbReference type="Proteomes" id="UP000247150">
    <property type="component" value="Unassembled WGS sequence"/>
</dbReference>
<evidence type="ECO:0000256" key="1">
    <source>
        <dbReference type="ARBA" id="ARBA00023239"/>
    </source>
</evidence>
<name>A0A2V3A694_9BACI</name>
<reference evidence="2 3" key="1">
    <citation type="submission" date="2018-05" db="EMBL/GenBank/DDBJ databases">
        <title>Freshwater and sediment microbial communities from various areas in North America, analyzing microbe dynamics in response to fracking.</title>
        <authorList>
            <person name="Lamendella R."/>
        </authorList>
    </citation>
    <scope>NUCLEOTIDE SEQUENCE [LARGE SCALE GENOMIC DNA]</scope>
    <source>
        <strain evidence="2 3">15_TX</strain>
    </source>
</reference>
<sequence length="518" mass="56483">MNLKDIKKVVLGNSLTLEEFAAVARYKTPVEFSDAYKQRVENSRSHLEKQMDKGKIMYGVNTGFGALYTQLISPEETAQLQKNILLSHATSVGEPLPEEVVRATMLMVLQNLGQGYSGVRLETLEMYRQFLNLALTPFSPKEGSVGYLSPEAHIALVLIGEGQAYFGGQQMQAKKAMHLAGLEPIVLSAKEGLALTSGTTSPTGMGALALYDMLKAAAAADIIGAMSLEALKGTVRAFDDRLMSVRPHKEQRETADNIRKILSDSNMAKSFIDYRLQDALSLRAIPQLHGAAKKTLNDALKTIEIEMNGCSDNPILWPDDEEGGTISGCNCDSSYVGIELDSACIAVTALAKMSERRNSRLINSKHSGFPDFLIKNGGLNSGLMIPQYSQAGLLNEMKILSHPATVDSIPTCADQEDYVAMGYNAAKKAREVAIKLEYVLAIELLSVYSAHQFAETNNPPGSASKAVLDKLGSFIPEMEEDLYLYPLLEGIRDLIHSGEIIKCVEDTIGKFNRDGAYK</sequence>
<dbReference type="RefSeq" id="WP_110063339.1">
    <property type="nucleotide sequence ID" value="NZ_QGTW01000001.1"/>
</dbReference>